<dbReference type="SUPFAM" id="SSF51735">
    <property type="entry name" value="NAD(P)-binding Rossmann-fold domains"/>
    <property type="match status" value="1"/>
</dbReference>
<protein>
    <submittedName>
        <fullName evidence="4">Gfo/Idh/MocA family oxidoreductase</fullName>
    </submittedName>
</protein>
<dbReference type="RefSeq" id="WP_190616920.1">
    <property type="nucleotide sequence ID" value="NZ_BAAAHX010000005.1"/>
</dbReference>
<sequence length="345" mass="37908">MHFGIISTGPISAEFSQAIKFTDGADISAVFSRNAESAQAFIDQQQLQATAFDSVEALCASNDVDAVYIASPNSLHLSHALVAIQAGKHVVIEKPAVWNPAQWDQVWGAAEKHKVLVFEAARHIYEPAQKIVRDYLVGKKPKTVRLNFSQYSSRWDAVEAGEEPNIFSLKTGGGALVDLGVYPIYDAIYWFGEPDGVRYFPALAPTGVDGAGTLVLVYKDFNVIITIAKNAHSDAPSEILLGRETLRLSSVQGIDLVTEYTAGDEQVLFDSKATPGSRPLSELMRFEAEFFCDMIQAHLEGNFDEARVNRYRSLTLLSRSVNEVCTNARYTAGIFFENETLEISG</sequence>
<dbReference type="PANTHER" id="PTHR43054:SF1">
    <property type="entry name" value="SCYLLO-INOSITOL 2-DEHYDROGENASE (NADP(+)) IOLU"/>
    <property type="match status" value="1"/>
</dbReference>
<feature type="domain" description="GFO/IDH/MocA-like oxidoreductase" evidence="3">
    <location>
        <begin position="130"/>
        <end position="232"/>
    </location>
</feature>
<dbReference type="InterPro" id="IPR000683">
    <property type="entry name" value="Gfo/Idh/MocA-like_OxRdtase_N"/>
</dbReference>
<dbReference type="InterPro" id="IPR055170">
    <property type="entry name" value="GFO_IDH_MocA-like_dom"/>
</dbReference>
<dbReference type="AlphaFoldDB" id="A0A7H2BIA4"/>
<dbReference type="Pfam" id="PF01408">
    <property type="entry name" value="GFO_IDH_MocA"/>
    <property type="match status" value="1"/>
</dbReference>
<feature type="domain" description="Gfo/Idh/MocA-like oxidoreductase N-terminal" evidence="2">
    <location>
        <begin position="2"/>
        <end position="118"/>
    </location>
</feature>
<evidence type="ECO:0000259" key="2">
    <source>
        <dbReference type="Pfam" id="PF01408"/>
    </source>
</evidence>
<evidence type="ECO:0000256" key="1">
    <source>
        <dbReference type="ARBA" id="ARBA00023027"/>
    </source>
</evidence>
<dbReference type="SUPFAM" id="SSF55347">
    <property type="entry name" value="Glyceraldehyde-3-phosphate dehydrogenase-like, C-terminal domain"/>
    <property type="match status" value="1"/>
</dbReference>
<keyword evidence="5" id="KW-1185">Reference proteome</keyword>
<reference evidence="4 5" key="1">
    <citation type="submission" date="2020-09" db="EMBL/GenBank/DDBJ databases">
        <title>Investigation of environmental microbe.</title>
        <authorList>
            <person name="Ou Y."/>
            <person name="Kang Q."/>
        </authorList>
    </citation>
    <scope>NUCLEOTIDE SEQUENCE [LARGE SCALE GENOMIC DNA]</scope>
    <source>
        <strain evidence="4 5">KJZ-9</strain>
    </source>
</reference>
<organism evidence="4 5">
    <name type="scientific">Rothia amarae</name>
    <dbReference type="NCBI Taxonomy" id="169480"/>
    <lineage>
        <taxon>Bacteria</taxon>
        <taxon>Bacillati</taxon>
        <taxon>Actinomycetota</taxon>
        <taxon>Actinomycetes</taxon>
        <taxon>Micrococcales</taxon>
        <taxon>Micrococcaceae</taxon>
        <taxon>Rothia</taxon>
    </lineage>
</organism>
<dbReference type="EMBL" id="CP061538">
    <property type="protein sequence ID" value="QNV39400.1"/>
    <property type="molecule type" value="Genomic_DNA"/>
</dbReference>
<dbReference type="InterPro" id="IPR036291">
    <property type="entry name" value="NAD(P)-bd_dom_sf"/>
</dbReference>
<evidence type="ECO:0000313" key="4">
    <source>
        <dbReference type="EMBL" id="QNV39400.1"/>
    </source>
</evidence>
<evidence type="ECO:0000259" key="3">
    <source>
        <dbReference type="Pfam" id="PF22725"/>
    </source>
</evidence>
<dbReference type="PANTHER" id="PTHR43054">
    <property type="match status" value="1"/>
</dbReference>
<dbReference type="Gene3D" id="3.40.50.720">
    <property type="entry name" value="NAD(P)-binding Rossmann-like Domain"/>
    <property type="match status" value="1"/>
</dbReference>
<keyword evidence="1" id="KW-0520">NAD</keyword>
<dbReference type="Gene3D" id="3.30.360.10">
    <property type="entry name" value="Dihydrodipicolinate Reductase, domain 2"/>
    <property type="match status" value="1"/>
</dbReference>
<evidence type="ECO:0000313" key="5">
    <source>
        <dbReference type="Proteomes" id="UP000516421"/>
    </source>
</evidence>
<name>A0A7H2BIA4_9MICC</name>
<gene>
    <name evidence="4" type="ORF">IDM48_08360</name>
</gene>
<dbReference type="Proteomes" id="UP000516421">
    <property type="component" value="Chromosome"/>
</dbReference>
<dbReference type="Pfam" id="PF22725">
    <property type="entry name" value="GFO_IDH_MocA_C3"/>
    <property type="match status" value="1"/>
</dbReference>
<dbReference type="KEGG" id="rama:IDM48_08360"/>
<accession>A0A7H2BIA4</accession>
<dbReference type="GO" id="GO:0000166">
    <property type="term" value="F:nucleotide binding"/>
    <property type="evidence" value="ECO:0007669"/>
    <property type="project" value="InterPro"/>
</dbReference>
<proteinExistence type="predicted"/>